<feature type="region of interest" description="Disordered" evidence="1">
    <location>
        <begin position="1"/>
        <end position="106"/>
    </location>
</feature>
<feature type="compositionally biased region" description="Basic and acidic residues" evidence="1">
    <location>
        <begin position="11"/>
        <end position="25"/>
    </location>
</feature>
<reference evidence="2" key="1">
    <citation type="submission" date="2013-04" db="EMBL/GenBank/DDBJ databases">
        <title>The genome sequencing project of 58 acetic acid bacteria.</title>
        <authorList>
            <person name="Okamoto-Kainuma A."/>
            <person name="Ishikawa M."/>
            <person name="Umino S."/>
            <person name="Koizumi Y."/>
            <person name="Shiwa Y."/>
            <person name="Yoshikawa H."/>
            <person name="Matsutani M."/>
            <person name="Matsushita K."/>
        </authorList>
    </citation>
    <scope>NUCLEOTIDE SEQUENCE</scope>
    <source>
        <strain evidence="2">NRIC 0228</strain>
    </source>
</reference>
<evidence type="ECO:0000313" key="2">
    <source>
        <dbReference type="EMBL" id="GBR14990.1"/>
    </source>
</evidence>
<feature type="compositionally biased region" description="Basic and acidic residues" evidence="1">
    <location>
        <begin position="89"/>
        <end position="106"/>
    </location>
</feature>
<organism evidence="2 3">
    <name type="scientific">Gluconobacter frateurii NRIC 0228</name>
    <dbReference type="NCBI Taxonomy" id="1307946"/>
    <lineage>
        <taxon>Bacteria</taxon>
        <taxon>Pseudomonadati</taxon>
        <taxon>Pseudomonadota</taxon>
        <taxon>Alphaproteobacteria</taxon>
        <taxon>Acetobacterales</taxon>
        <taxon>Acetobacteraceae</taxon>
        <taxon>Gluconobacter</taxon>
    </lineage>
</organism>
<comment type="caution">
    <text evidence="2">The sequence shown here is derived from an EMBL/GenBank/DDBJ whole genome shotgun (WGS) entry which is preliminary data.</text>
</comment>
<dbReference type="EMBL" id="BAQW01000013">
    <property type="protein sequence ID" value="GBR14990.1"/>
    <property type="molecule type" value="Genomic_DNA"/>
</dbReference>
<name>A0ABQ0QDJ9_9PROT</name>
<feature type="compositionally biased region" description="Basic and acidic residues" evidence="1">
    <location>
        <begin position="52"/>
        <end position="62"/>
    </location>
</feature>
<evidence type="ECO:0000256" key="1">
    <source>
        <dbReference type="SAM" id="MobiDB-lite"/>
    </source>
</evidence>
<protein>
    <submittedName>
        <fullName evidence="2">Uncharacterized protein</fullName>
    </submittedName>
</protein>
<gene>
    <name evidence="2" type="ORF">AA0228_2395</name>
</gene>
<evidence type="ECO:0000313" key="3">
    <source>
        <dbReference type="Proteomes" id="UP001061070"/>
    </source>
</evidence>
<accession>A0ABQ0QDJ9</accession>
<proteinExistence type="predicted"/>
<dbReference type="Proteomes" id="UP001061070">
    <property type="component" value="Unassembled WGS sequence"/>
</dbReference>
<sequence length="106" mass="11992">MICLAALSAEPFRDEEQKTVQDQKTRNGQGRTEYGAEAMFEKAAEDDSGNCRNHEKAKDPNRLKLVVSTVQTQHPAKNGHPVAPKNTRQSHEGSDMEHRQERQEHV</sequence>
<keyword evidence="3" id="KW-1185">Reference proteome</keyword>